<evidence type="ECO:0000313" key="1">
    <source>
        <dbReference type="EMBL" id="MBD8040183.1"/>
    </source>
</evidence>
<evidence type="ECO:0000313" key="2">
    <source>
        <dbReference type="Proteomes" id="UP000620874"/>
    </source>
</evidence>
<evidence type="ECO:0008006" key="3">
    <source>
        <dbReference type="Google" id="ProtNLM"/>
    </source>
</evidence>
<organism evidence="1 2">
    <name type="scientific">Phocaeicola intestinalis</name>
    <dbReference type="NCBI Taxonomy" id="2762212"/>
    <lineage>
        <taxon>Bacteria</taxon>
        <taxon>Pseudomonadati</taxon>
        <taxon>Bacteroidota</taxon>
        <taxon>Bacteroidia</taxon>
        <taxon>Bacteroidales</taxon>
        <taxon>Bacteroidaceae</taxon>
        <taxon>Phocaeicola</taxon>
    </lineage>
</organism>
<comment type="caution">
    <text evidence="1">The sequence shown here is derived from an EMBL/GenBank/DDBJ whole genome shotgun (WGS) entry which is preliminary data.</text>
</comment>
<dbReference type="EMBL" id="JACSPP010000016">
    <property type="protein sequence ID" value="MBD8040183.1"/>
    <property type="molecule type" value="Genomic_DNA"/>
</dbReference>
<name>A0ABR8Y7K4_9BACT</name>
<sequence>MSTSALTFDLDESIANAYLTLLRQQSKKVKLLLLKGLQEELDNSAQKEKVSAKNGSSLMGLRGILSDELSDEEVRIMHFKEKYGL</sequence>
<protein>
    <recommendedName>
        <fullName evidence="3">Antitoxin</fullName>
    </recommendedName>
</protein>
<reference evidence="1 2" key="1">
    <citation type="submission" date="2020-08" db="EMBL/GenBank/DDBJ databases">
        <title>A Genomic Blueprint of the Chicken Gut Microbiome.</title>
        <authorList>
            <person name="Gilroy R."/>
            <person name="Ravi A."/>
            <person name="Getino M."/>
            <person name="Pursley I."/>
            <person name="Horton D.L."/>
            <person name="Alikhan N.-F."/>
            <person name="Baker D."/>
            <person name="Gharbi K."/>
            <person name="Hall N."/>
            <person name="Watson M."/>
            <person name="Adriaenssens E.M."/>
            <person name="Foster-Nyarko E."/>
            <person name="Jarju S."/>
            <person name="Secka A."/>
            <person name="Antonio M."/>
            <person name="Oren A."/>
            <person name="Chaudhuri R."/>
            <person name="La Ragione R.M."/>
            <person name="Hildebrand F."/>
            <person name="Pallen M.J."/>
        </authorList>
    </citation>
    <scope>NUCLEOTIDE SEQUENCE [LARGE SCALE GENOMIC DNA]</scope>
    <source>
        <strain evidence="1 2">Sa1CVN1</strain>
    </source>
</reference>
<keyword evidence="2" id="KW-1185">Reference proteome</keyword>
<proteinExistence type="predicted"/>
<accession>A0ABR8Y7K4</accession>
<dbReference type="RefSeq" id="WP_191763605.1">
    <property type="nucleotide sequence ID" value="NZ_JACSPP010000016.1"/>
</dbReference>
<dbReference type="Proteomes" id="UP000620874">
    <property type="component" value="Unassembled WGS sequence"/>
</dbReference>
<gene>
    <name evidence="1" type="ORF">H9625_06940</name>
</gene>